<dbReference type="WBParaSite" id="JU765_v2.g18407.t1">
    <property type="protein sequence ID" value="JU765_v2.g18407.t1"/>
    <property type="gene ID" value="JU765_v2.g18407"/>
</dbReference>
<evidence type="ECO:0000313" key="2">
    <source>
        <dbReference type="WBParaSite" id="JU765_v2.g18407.t1"/>
    </source>
</evidence>
<sequence length="187" mass="21396">MEGKMKEWPTIRRFVGGTGCAVVHNTVSQPYPQLYNLSIVLLFGLTLPYIWYLVSIGRQNLQDEKKTISIEAYKVHHETFNCIIAQICIPIVCFMIPYLVIQILIFVGIENVFVLSHVMVILTSLHSAANTIIMLAFIPAYRHGIYHDILHIEMPSYFHSDQKRMYKAAERKLKEAKNSVKAKVGMA</sequence>
<evidence type="ECO:0000313" key="1">
    <source>
        <dbReference type="Proteomes" id="UP000887576"/>
    </source>
</evidence>
<reference evidence="2" key="1">
    <citation type="submission" date="2022-11" db="UniProtKB">
        <authorList>
            <consortium name="WormBaseParasite"/>
        </authorList>
    </citation>
    <scope>IDENTIFICATION</scope>
</reference>
<name>A0AC34QQP1_9BILA</name>
<protein>
    <submittedName>
        <fullName evidence="2">G protein-coupled receptor</fullName>
    </submittedName>
</protein>
<proteinExistence type="predicted"/>
<accession>A0AC34QQP1</accession>
<dbReference type="Proteomes" id="UP000887576">
    <property type="component" value="Unplaced"/>
</dbReference>
<organism evidence="1 2">
    <name type="scientific">Panagrolaimus sp. JU765</name>
    <dbReference type="NCBI Taxonomy" id="591449"/>
    <lineage>
        <taxon>Eukaryota</taxon>
        <taxon>Metazoa</taxon>
        <taxon>Ecdysozoa</taxon>
        <taxon>Nematoda</taxon>
        <taxon>Chromadorea</taxon>
        <taxon>Rhabditida</taxon>
        <taxon>Tylenchina</taxon>
        <taxon>Panagrolaimomorpha</taxon>
        <taxon>Panagrolaimoidea</taxon>
        <taxon>Panagrolaimidae</taxon>
        <taxon>Panagrolaimus</taxon>
    </lineage>
</organism>